<feature type="transmembrane region" description="Helical" evidence="14">
    <location>
        <begin position="126"/>
        <end position="148"/>
    </location>
</feature>
<dbReference type="InterPro" id="IPR036890">
    <property type="entry name" value="HATPase_C_sf"/>
</dbReference>
<evidence type="ECO:0000256" key="2">
    <source>
        <dbReference type="ARBA" id="ARBA00004651"/>
    </source>
</evidence>
<dbReference type="InterPro" id="IPR003661">
    <property type="entry name" value="HisK_dim/P_dom"/>
</dbReference>
<keyword evidence="12" id="KW-0902">Two-component regulatory system</keyword>
<keyword evidence="9" id="KW-0418">Kinase</keyword>
<keyword evidence="13 14" id="KW-0472">Membrane</keyword>
<keyword evidence="4" id="KW-1003">Cell membrane</keyword>
<feature type="transmembrane region" description="Helical" evidence="14">
    <location>
        <begin position="12"/>
        <end position="30"/>
    </location>
</feature>
<keyword evidence="5" id="KW-0597">Phosphoprotein</keyword>
<evidence type="ECO:0000256" key="11">
    <source>
        <dbReference type="ARBA" id="ARBA00022989"/>
    </source>
</evidence>
<dbReference type="GO" id="GO:0005886">
    <property type="term" value="C:plasma membrane"/>
    <property type="evidence" value="ECO:0007669"/>
    <property type="project" value="UniProtKB-SubCell"/>
</dbReference>
<dbReference type="SMART" id="SM00388">
    <property type="entry name" value="HisKA"/>
    <property type="match status" value="1"/>
</dbReference>
<dbReference type="InterPro" id="IPR036097">
    <property type="entry name" value="HisK_dim/P_sf"/>
</dbReference>
<evidence type="ECO:0000313" key="16">
    <source>
        <dbReference type="EMBL" id="AQX51263.1"/>
    </source>
</evidence>
<keyword evidence="10" id="KW-0067">ATP-binding</keyword>
<dbReference type="EMBL" id="CP014339">
    <property type="protein sequence ID" value="AQX51263.1"/>
    <property type="molecule type" value="Genomic_DNA"/>
</dbReference>
<organism evidence="17">
    <name type="scientific">Elizabethkingia anophelis</name>
    <dbReference type="NCBI Taxonomy" id="1117645"/>
    <lineage>
        <taxon>Bacteria</taxon>
        <taxon>Pseudomonadati</taxon>
        <taxon>Bacteroidota</taxon>
        <taxon>Flavobacteriia</taxon>
        <taxon>Flavobacteriales</taxon>
        <taxon>Weeksellaceae</taxon>
        <taxon>Elizabethkingia</taxon>
    </lineage>
</organism>
<evidence type="ECO:0000256" key="5">
    <source>
        <dbReference type="ARBA" id="ARBA00022553"/>
    </source>
</evidence>
<evidence type="ECO:0000256" key="6">
    <source>
        <dbReference type="ARBA" id="ARBA00022679"/>
    </source>
</evidence>
<accession>A0A494J8R9</accession>
<dbReference type="EMBL" id="MAHS01000003">
    <property type="protein sequence ID" value="OPB51987.1"/>
    <property type="molecule type" value="Genomic_DNA"/>
</dbReference>
<proteinExistence type="predicted"/>
<dbReference type="CDD" id="cd00082">
    <property type="entry name" value="HisKA"/>
    <property type="match status" value="1"/>
</dbReference>
<keyword evidence="11 14" id="KW-1133">Transmembrane helix</keyword>
<keyword evidence="6" id="KW-0808">Transferase</keyword>
<evidence type="ECO:0000256" key="1">
    <source>
        <dbReference type="ARBA" id="ARBA00000085"/>
    </source>
</evidence>
<evidence type="ECO:0000256" key="12">
    <source>
        <dbReference type="ARBA" id="ARBA00023012"/>
    </source>
</evidence>
<dbReference type="PANTHER" id="PTHR45528">
    <property type="entry name" value="SENSOR HISTIDINE KINASE CPXA"/>
    <property type="match status" value="1"/>
</dbReference>
<dbReference type="Proteomes" id="UP000189738">
    <property type="component" value="Chromosome"/>
</dbReference>
<dbReference type="Pfam" id="PF02518">
    <property type="entry name" value="HATPase_c"/>
    <property type="match status" value="1"/>
</dbReference>
<dbReference type="InterPro" id="IPR050398">
    <property type="entry name" value="HssS/ArlS-like"/>
</dbReference>
<dbReference type="AlphaFoldDB" id="A0A494J8R9"/>
<evidence type="ECO:0000256" key="7">
    <source>
        <dbReference type="ARBA" id="ARBA00022692"/>
    </source>
</evidence>
<dbReference type="EC" id="2.7.13.3" evidence="3"/>
<dbReference type="GO" id="GO:0005524">
    <property type="term" value="F:ATP binding"/>
    <property type="evidence" value="ECO:0007669"/>
    <property type="project" value="UniProtKB-KW"/>
</dbReference>
<comment type="catalytic activity">
    <reaction evidence="1">
        <text>ATP + protein L-histidine = ADP + protein N-phospho-L-histidine.</text>
        <dbReference type="EC" id="2.7.13.3"/>
    </reaction>
</comment>
<reference evidence="17" key="2">
    <citation type="submission" date="2016-06" db="EMBL/GenBank/DDBJ databases">
        <authorList>
            <person name="Nicholson A.C."/>
        </authorList>
    </citation>
    <scope>NUCLEOTIDE SEQUENCE [LARGE SCALE GENOMIC DNA]</scope>
    <source>
        <strain evidence="17">E6809</strain>
    </source>
</reference>
<dbReference type="GO" id="GO:0000155">
    <property type="term" value="F:phosphorelay sensor kinase activity"/>
    <property type="evidence" value="ECO:0007669"/>
    <property type="project" value="InterPro"/>
</dbReference>
<evidence type="ECO:0000256" key="3">
    <source>
        <dbReference type="ARBA" id="ARBA00012438"/>
    </source>
</evidence>
<name>A0A494J8R9_9FLAO</name>
<dbReference type="PANTHER" id="PTHR45528:SF1">
    <property type="entry name" value="SENSOR HISTIDINE KINASE CPXA"/>
    <property type="match status" value="1"/>
</dbReference>
<gene>
    <name evidence="16" type="ORF">AYC66_11500</name>
    <name evidence="17" type="ORF">BAY09_12450</name>
</gene>
<reference evidence="16 18" key="1">
    <citation type="submission" date="2016-02" db="EMBL/GenBank/DDBJ databases">
        <authorList>
            <person name="Nicholson A.C."/>
            <person name="Humrighouse B.W."/>
            <person name="Loparev V."/>
            <person name="Emery B."/>
            <person name="Graziano J."/>
            <person name="McQuiston J.R."/>
        </authorList>
    </citation>
    <scope>NUCLEOTIDE SEQUENCE [LARGE SCALE GENOMIC DNA]</scope>
    <source>
        <strain evidence="16 18">E6809</strain>
    </source>
</reference>
<dbReference type="Gene3D" id="1.10.287.130">
    <property type="match status" value="1"/>
</dbReference>
<dbReference type="Gene3D" id="3.30.565.10">
    <property type="entry name" value="Histidine kinase-like ATPase, C-terminal domain"/>
    <property type="match status" value="1"/>
</dbReference>
<evidence type="ECO:0000313" key="17">
    <source>
        <dbReference type="EMBL" id="OPB51987.1"/>
    </source>
</evidence>
<dbReference type="SUPFAM" id="SSF55874">
    <property type="entry name" value="ATPase domain of HSP90 chaperone/DNA topoisomerase II/histidine kinase"/>
    <property type="match status" value="1"/>
</dbReference>
<dbReference type="RefSeq" id="WP_078719861.1">
    <property type="nucleotide sequence ID" value="NZ_CP014339.1"/>
</dbReference>
<evidence type="ECO:0000256" key="10">
    <source>
        <dbReference type="ARBA" id="ARBA00022840"/>
    </source>
</evidence>
<dbReference type="Pfam" id="PF00512">
    <property type="entry name" value="HisKA"/>
    <property type="match status" value="1"/>
</dbReference>
<feature type="domain" description="Histidine kinase" evidence="15">
    <location>
        <begin position="215"/>
        <end position="416"/>
    </location>
</feature>
<dbReference type="SUPFAM" id="SSF47384">
    <property type="entry name" value="Homodimeric domain of signal transducing histidine kinase"/>
    <property type="match status" value="1"/>
</dbReference>
<evidence type="ECO:0000256" key="9">
    <source>
        <dbReference type="ARBA" id="ARBA00022777"/>
    </source>
</evidence>
<dbReference type="InterPro" id="IPR005467">
    <property type="entry name" value="His_kinase_dom"/>
</dbReference>
<dbReference type="PROSITE" id="PS50109">
    <property type="entry name" value="HIS_KIN"/>
    <property type="match status" value="1"/>
</dbReference>
<comment type="subcellular location">
    <subcellularLocation>
        <location evidence="2">Cell membrane</location>
        <topology evidence="2">Multi-pass membrane protein</topology>
    </subcellularLocation>
</comment>
<keyword evidence="8" id="KW-0547">Nucleotide-binding</keyword>
<evidence type="ECO:0000259" key="15">
    <source>
        <dbReference type="PROSITE" id="PS50109"/>
    </source>
</evidence>
<evidence type="ECO:0000256" key="13">
    <source>
        <dbReference type="ARBA" id="ARBA00023136"/>
    </source>
</evidence>
<dbReference type="InterPro" id="IPR003594">
    <property type="entry name" value="HATPase_dom"/>
</dbReference>
<keyword evidence="7 14" id="KW-0812">Transmembrane</keyword>
<evidence type="ECO:0000256" key="4">
    <source>
        <dbReference type="ARBA" id="ARBA00022475"/>
    </source>
</evidence>
<evidence type="ECO:0000256" key="8">
    <source>
        <dbReference type="ARBA" id="ARBA00022741"/>
    </source>
</evidence>
<protein>
    <recommendedName>
        <fullName evidence="3">histidine kinase</fullName>
        <ecNumber evidence="3">2.7.13.3</ecNumber>
    </recommendedName>
</protein>
<evidence type="ECO:0000256" key="14">
    <source>
        <dbReference type="SAM" id="Phobius"/>
    </source>
</evidence>
<evidence type="ECO:0000313" key="18">
    <source>
        <dbReference type="Proteomes" id="UP000189738"/>
    </source>
</evidence>
<sequence length="416" mass="48360">MKLISYISRRYIVYAILILLIAIPAFYFSLRYLMLKSLDENINHQKAWIEKQLKTTIPDNFISFENSIIVGPSNNLKVFDSLYNQPVFIPDDNETVMHRISVSNTIVNGKPYEIRIQKSMIEDEDLLNSILVLQLVLVIVLLAGLIAINFQLSKKLWKPFNDIVHKLSLYRVDSNEDYQFIPTNIEEFKNLGSSIKDLIKRNQKLYRTQKEFTENASHELQTPIAVMQSNLELLMQTSPISQEQADLIEEISVAGNKMQRLNRTLLLLTKIENNQFPDTEKLKINTSIQKLLSQYEEPAAQKDIQWEIHIENEIEITANPILIDILIGNILSNAIRHSENDGKVLVRTSHQELVIGNYGYNELNKKYLFQRFKKQSENTNSIGLGLEMSKKICDLYHYDIQYQFINDMHLFSVNFN</sequence>